<dbReference type="Pfam" id="PF23562">
    <property type="entry name" value="AMP-binding_C_3"/>
    <property type="match status" value="1"/>
</dbReference>
<dbReference type="GO" id="GO:0006631">
    <property type="term" value="P:fatty acid metabolic process"/>
    <property type="evidence" value="ECO:0007669"/>
    <property type="project" value="TreeGrafter"/>
</dbReference>
<dbReference type="PROSITE" id="PS00455">
    <property type="entry name" value="AMP_BINDING"/>
    <property type="match status" value="1"/>
</dbReference>
<feature type="domain" description="AMP-dependent synthetase/ligase" evidence="3">
    <location>
        <begin position="41"/>
        <end position="339"/>
    </location>
</feature>
<evidence type="ECO:0000313" key="4">
    <source>
        <dbReference type="EMBL" id="KPI43479.1"/>
    </source>
</evidence>
<dbReference type="PANTHER" id="PTHR43201:SF8">
    <property type="entry name" value="ACYL-COA SYNTHETASE FAMILY MEMBER 3"/>
    <property type="match status" value="1"/>
</dbReference>
<dbReference type="Proteomes" id="UP000038010">
    <property type="component" value="Unassembled WGS sequence"/>
</dbReference>
<dbReference type="RefSeq" id="XP_018003442.1">
    <property type="nucleotide sequence ID" value="XM_018147209.1"/>
</dbReference>
<evidence type="ECO:0000256" key="1">
    <source>
        <dbReference type="ARBA" id="ARBA00006432"/>
    </source>
</evidence>
<feature type="compositionally biased region" description="Polar residues" evidence="2">
    <location>
        <begin position="534"/>
        <end position="554"/>
    </location>
</feature>
<feature type="region of interest" description="Disordered" evidence="2">
    <location>
        <begin position="534"/>
        <end position="592"/>
    </location>
</feature>
<reference evidence="4 5" key="1">
    <citation type="submission" date="2015-06" db="EMBL/GenBank/DDBJ databases">
        <title>Draft genome of the ant-associated black yeast Phialophora attae CBS 131958.</title>
        <authorList>
            <person name="Moreno L.F."/>
            <person name="Stielow B.J."/>
            <person name="de Hoog S."/>
            <person name="Vicente V.A."/>
            <person name="Weiss V.A."/>
            <person name="de Vries M."/>
            <person name="Cruz L.M."/>
            <person name="Souza E.M."/>
        </authorList>
    </citation>
    <scope>NUCLEOTIDE SEQUENCE [LARGE SCALE GENOMIC DNA]</scope>
    <source>
        <strain evidence="4 5">CBS 131958</strain>
    </source>
</reference>
<dbReference type="GO" id="GO:0031956">
    <property type="term" value="F:medium-chain fatty acid-CoA ligase activity"/>
    <property type="evidence" value="ECO:0007669"/>
    <property type="project" value="TreeGrafter"/>
</dbReference>
<dbReference type="VEuPathDB" id="FungiDB:AB675_6886"/>
<dbReference type="GeneID" id="28739089"/>
<dbReference type="AlphaFoldDB" id="A0A0N0NQA6"/>
<dbReference type="PANTHER" id="PTHR43201">
    <property type="entry name" value="ACYL-COA SYNTHETASE"/>
    <property type="match status" value="1"/>
</dbReference>
<dbReference type="InterPro" id="IPR042099">
    <property type="entry name" value="ANL_N_sf"/>
</dbReference>
<evidence type="ECO:0000313" key="5">
    <source>
        <dbReference type="Proteomes" id="UP000038010"/>
    </source>
</evidence>
<dbReference type="InterPro" id="IPR020845">
    <property type="entry name" value="AMP-binding_CS"/>
</dbReference>
<accession>A0A0N0NQA6</accession>
<name>A0A0N0NQA6_9EURO</name>
<dbReference type="Gene3D" id="3.40.50.12780">
    <property type="entry name" value="N-terminal domain of ligase-like"/>
    <property type="match status" value="1"/>
</dbReference>
<dbReference type="STRING" id="1664694.A0A0N0NQA6"/>
<comment type="similarity">
    <text evidence="1">Belongs to the ATP-dependent AMP-binding enzyme family.</text>
</comment>
<sequence length="592" mass="65685">MAITDAYQKRNFAETVHDCFGSAIHPILAFPDGLEAQSGFKYYSPADLNRLSRKAAAFLLSNGVPVRKSGDKPLKITIFAYGTIEWAACFYAIVQMGHTAVSLSSRLSEEYVQGLLAKSNADVLLHDRPVTMPSNLTNVHKVDMPTEQKLEALAEKSDSEVYCDYTTAIDPEDDVYYAHSSGSTSLPKLFPVSHREWLARMRHCEQIILPDERSWCASAMYNAVGLIQISLAVSKSVPVFFENDRVQFTVEGAVKFVQEARPDKIGITPWTLGMLATVPKGIEGLRHARRVEMFGAVCSDELGDKLVAEGVKLASLYATTESSAMAGSSSRPEGDDEWQWLSIIPPKKQHIEMRPLDGSEELWQLWCKPGCPEVLPTVKDKDGAFCTGDLFLKHPTKENRWKCVGRQDDHIKIYQKDRQSIINAIVYEQTIHRGNKDVVDEVVLFGQGRGSLGALVFAEDLPVGSHKRAEAEKRIWHTVQSEVNGKLPTPIDKNMIVFVDIKRTSLPQTGKFNIIRPQIYLKFQHLIDQAYDNQASEPTVNGKSSDATTNGNASEQKHDRPNGLHRTESCGSEHGAALTNGHTNGPSAKYVS</sequence>
<dbReference type="OrthoDB" id="429813at2759"/>
<feature type="compositionally biased region" description="Basic and acidic residues" evidence="2">
    <location>
        <begin position="555"/>
        <end position="568"/>
    </location>
</feature>
<keyword evidence="5" id="KW-1185">Reference proteome</keyword>
<evidence type="ECO:0000259" key="3">
    <source>
        <dbReference type="Pfam" id="PF00501"/>
    </source>
</evidence>
<comment type="caution">
    <text evidence="4">The sequence shown here is derived from an EMBL/GenBank/DDBJ whole genome shotgun (WGS) entry which is preliminary data.</text>
</comment>
<dbReference type="SUPFAM" id="SSF56801">
    <property type="entry name" value="Acetyl-CoA synthetase-like"/>
    <property type="match status" value="1"/>
</dbReference>
<evidence type="ECO:0000256" key="2">
    <source>
        <dbReference type="SAM" id="MobiDB-lite"/>
    </source>
</evidence>
<gene>
    <name evidence="4" type="ORF">AB675_6886</name>
</gene>
<protein>
    <recommendedName>
        <fullName evidence="3">AMP-dependent synthetase/ligase domain-containing protein</fullName>
    </recommendedName>
</protein>
<dbReference type="InterPro" id="IPR000873">
    <property type="entry name" value="AMP-dep_synth/lig_dom"/>
</dbReference>
<dbReference type="Pfam" id="PF00501">
    <property type="entry name" value="AMP-binding"/>
    <property type="match status" value="1"/>
</dbReference>
<dbReference type="EMBL" id="LFJN01000005">
    <property type="protein sequence ID" value="KPI43479.1"/>
    <property type="molecule type" value="Genomic_DNA"/>
</dbReference>
<proteinExistence type="inferred from homology"/>
<organism evidence="4 5">
    <name type="scientific">Cyphellophora attinorum</name>
    <dbReference type="NCBI Taxonomy" id="1664694"/>
    <lineage>
        <taxon>Eukaryota</taxon>
        <taxon>Fungi</taxon>
        <taxon>Dikarya</taxon>
        <taxon>Ascomycota</taxon>
        <taxon>Pezizomycotina</taxon>
        <taxon>Eurotiomycetes</taxon>
        <taxon>Chaetothyriomycetidae</taxon>
        <taxon>Chaetothyriales</taxon>
        <taxon>Cyphellophoraceae</taxon>
        <taxon>Cyphellophora</taxon>
    </lineage>
</organism>